<dbReference type="InterPro" id="IPR051396">
    <property type="entry name" value="Bact_Antivir_Def_Nuclease"/>
</dbReference>
<dbReference type="PANTHER" id="PTHR43581">
    <property type="entry name" value="ATP/GTP PHOSPHATASE"/>
    <property type="match status" value="1"/>
</dbReference>
<gene>
    <name evidence="2" type="ORF">BD293_1009</name>
</gene>
<protein>
    <submittedName>
        <fullName evidence="2">Putative AbiEii toxin of type IV toxin-antitoxin system</fullName>
    </submittedName>
</protein>
<dbReference type="PANTHER" id="PTHR43581:SF4">
    <property type="entry name" value="ATP_GTP PHOSPHATASE"/>
    <property type="match status" value="1"/>
</dbReference>
<dbReference type="AlphaFoldDB" id="A0A543KBG4"/>
<dbReference type="Gene3D" id="3.40.50.300">
    <property type="entry name" value="P-loop containing nucleotide triphosphate hydrolases"/>
    <property type="match status" value="2"/>
</dbReference>
<dbReference type="SMART" id="SM00382">
    <property type="entry name" value="AAA"/>
    <property type="match status" value="1"/>
</dbReference>
<dbReference type="OrthoDB" id="9789856at2"/>
<feature type="domain" description="AAA+ ATPase" evidence="1">
    <location>
        <begin position="51"/>
        <end position="319"/>
    </location>
</feature>
<dbReference type="InterPro" id="IPR027417">
    <property type="entry name" value="P-loop_NTPase"/>
</dbReference>
<sequence length="520" mass="58845">MDFTNIDKKIAKLAAYDVATFDNMSNSFKHFALELKVHRFRHLTDIILAFDHPVTVLAGTNKIGKTSILLLLACSHEKFMRLDASKPEPTWREHAWKDVLTFTKHETEKNDYTYSMKWRIANKSLNGEGKRLASSKSWSGLGKKSKEARRNAKINDREVRLIDLDRLLPARSFSASLLRKSGSAPLTKMSDDLVKSFCYVLDLPYNNNFEISEVGGHVNKRCYLIKSSAHSYSSYGAASGEEALINLLRDILDAPDGSLILIDEIEAGFHPAVQRKLVKVICQIAWEQKKQFIMTSHSSTIIDATPAKSRKFIEHHNGLYRTISGIAPQAALSKMDSIGHPLVRLFCEDDLAEYLITMVATEISKEHKNFRRLFEVIRSGPANMVKTDYERHKFFFNQLRNKIGYCAVFDGDHHNKPGFKELGDADKFVHFLKPYTAPEVALAQAYLASYPNAELQAFLGADNHHAFFQKMVDMDLAVDKADARNNCYSAFKASAEFALHFDSLKEFLMNTATHFSEAKG</sequence>
<dbReference type="InterPro" id="IPR003593">
    <property type="entry name" value="AAA+_ATPase"/>
</dbReference>
<evidence type="ECO:0000313" key="2">
    <source>
        <dbReference type="EMBL" id="TQM92404.1"/>
    </source>
</evidence>
<dbReference type="CDD" id="cd00267">
    <property type="entry name" value="ABC_ATPase"/>
    <property type="match status" value="1"/>
</dbReference>
<dbReference type="RefSeq" id="WP_142080124.1">
    <property type="nucleotide sequence ID" value="NZ_VFPT01000001.1"/>
</dbReference>
<dbReference type="SUPFAM" id="SSF52540">
    <property type="entry name" value="P-loop containing nucleoside triphosphate hydrolases"/>
    <property type="match status" value="1"/>
</dbReference>
<dbReference type="Pfam" id="PF13304">
    <property type="entry name" value="AAA_21"/>
    <property type="match status" value="1"/>
</dbReference>
<name>A0A543KBG4_9RHOB</name>
<dbReference type="GO" id="GO:0005524">
    <property type="term" value="F:ATP binding"/>
    <property type="evidence" value="ECO:0007669"/>
    <property type="project" value="InterPro"/>
</dbReference>
<evidence type="ECO:0000259" key="1">
    <source>
        <dbReference type="SMART" id="SM00382"/>
    </source>
</evidence>
<comment type="caution">
    <text evidence="2">The sequence shown here is derived from an EMBL/GenBank/DDBJ whole genome shotgun (WGS) entry which is preliminary data.</text>
</comment>
<proteinExistence type="predicted"/>
<evidence type="ECO:0000313" key="3">
    <source>
        <dbReference type="Proteomes" id="UP000320582"/>
    </source>
</evidence>
<dbReference type="EMBL" id="VFPT01000001">
    <property type="protein sequence ID" value="TQM92404.1"/>
    <property type="molecule type" value="Genomic_DNA"/>
</dbReference>
<dbReference type="InterPro" id="IPR003959">
    <property type="entry name" value="ATPase_AAA_core"/>
</dbReference>
<reference evidence="2 3" key="1">
    <citation type="submission" date="2019-06" db="EMBL/GenBank/DDBJ databases">
        <title>Genomic Encyclopedia of Archaeal and Bacterial Type Strains, Phase II (KMG-II): from individual species to whole genera.</title>
        <authorList>
            <person name="Goeker M."/>
        </authorList>
    </citation>
    <scope>NUCLEOTIDE SEQUENCE [LARGE SCALE GENOMIC DNA]</scope>
    <source>
        <strain evidence="2 3">DSM 18423</strain>
    </source>
</reference>
<dbReference type="Proteomes" id="UP000320582">
    <property type="component" value="Unassembled WGS sequence"/>
</dbReference>
<organism evidence="2 3">
    <name type="scientific">Roseinatronobacter monicus</name>
    <dbReference type="NCBI Taxonomy" id="393481"/>
    <lineage>
        <taxon>Bacteria</taxon>
        <taxon>Pseudomonadati</taxon>
        <taxon>Pseudomonadota</taxon>
        <taxon>Alphaproteobacteria</taxon>
        <taxon>Rhodobacterales</taxon>
        <taxon>Paracoccaceae</taxon>
        <taxon>Roseinatronobacter</taxon>
    </lineage>
</organism>
<keyword evidence="3" id="KW-1185">Reference proteome</keyword>
<accession>A0A543KBG4</accession>
<dbReference type="GO" id="GO:0016887">
    <property type="term" value="F:ATP hydrolysis activity"/>
    <property type="evidence" value="ECO:0007669"/>
    <property type="project" value="InterPro"/>
</dbReference>